<keyword evidence="2 7" id="KW-0813">Transport</keyword>
<evidence type="ECO:0000259" key="8">
    <source>
        <dbReference type="PROSITE" id="PS50928"/>
    </source>
</evidence>
<evidence type="ECO:0000256" key="3">
    <source>
        <dbReference type="ARBA" id="ARBA00022475"/>
    </source>
</evidence>
<dbReference type="PROSITE" id="PS50928">
    <property type="entry name" value="ABC_TM1"/>
    <property type="match status" value="1"/>
</dbReference>
<dbReference type="InterPro" id="IPR050366">
    <property type="entry name" value="BP-dependent_transpt_permease"/>
</dbReference>
<dbReference type="InterPro" id="IPR035906">
    <property type="entry name" value="MetI-like_sf"/>
</dbReference>
<evidence type="ECO:0000313" key="10">
    <source>
        <dbReference type="Proteomes" id="UP000659698"/>
    </source>
</evidence>
<proteinExistence type="inferred from homology"/>
<keyword evidence="10" id="KW-1185">Reference proteome</keyword>
<dbReference type="EMBL" id="JACOAF010000058">
    <property type="protein sequence ID" value="MBC3542319.1"/>
    <property type="molecule type" value="Genomic_DNA"/>
</dbReference>
<dbReference type="Pfam" id="PF00528">
    <property type="entry name" value="BPD_transp_1"/>
    <property type="match status" value="1"/>
</dbReference>
<dbReference type="PANTHER" id="PTHR43386">
    <property type="entry name" value="OLIGOPEPTIDE TRANSPORT SYSTEM PERMEASE PROTEIN APPC"/>
    <property type="match status" value="1"/>
</dbReference>
<evidence type="ECO:0000313" key="9">
    <source>
        <dbReference type="EMBL" id="MBC3542319.1"/>
    </source>
</evidence>
<organism evidence="9 10">
    <name type="scientific">Rufibacter sediminis</name>
    <dbReference type="NCBI Taxonomy" id="2762756"/>
    <lineage>
        <taxon>Bacteria</taxon>
        <taxon>Pseudomonadati</taxon>
        <taxon>Bacteroidota</taxon>
        <taxon>Cytophagia</taxon>
        <taxon>Cytophagales</taxon>
        <taxon>Hymenobacteraceae</taxon>
        <taxon>Rufibacter</taxon>
    </lineage>
</organism>
<evidence type="ECO:0000256" key="2">
    <source>
        <dbReference type="ARBA" id="ARBA00022448"/>
    </source>
</evidence>
<dbReference type="InterPro" id="IPR000515">
    <property type="entry name" value="MetI-like"/>
</dbReference>
<keyword evidence="5 7" id="KW-1133">Transmembrane helix</keyword>
<protein>
    <submittedName>
        <fullName evidence="9">ABC transporter permease</fullName>
    </submittedName>
</protein>
<feature type="transmembrane region" description="Helical" evidence="7">
    <location>
        <begin position="315"/>
        <end position="337"/>
    </location>
</feature>
<reference evidence="9 10" key="1">
    <citation type="journal article" date="2019" name="Int. J. Syst. Evol. Microbiol.">
        <title>Rufibacter sediminis sp. nov., isolated from freshwater lake sediment.</title>
        <authorList>
            <person name="Qu J.H."/>
            <person name="Zhang L.J."/>
            <person name="Fu Y.H."/>
            <person name="Li H.F."/>
        </authorList>
    </citation>
    <scope>NUCLEOTIDE SEQUENCE [LARGE SCALE GENOMIC DNA]</scope>
    <source>
        <strain evidence="9 10">H-1</strain>
    </source>
</reference>
<keyword evidence="6 7" id="KW-0472">Membrane</keyword>
<accession>A0ABR6VZM5</accession>
<keyword evidence="4 7" id="KW-0812">Transmembrane</keyword>
<evidence type="ECO:0000256" key="7">
    <source>
        <dbReference type="RuleBase" id="RU363032"/>
    </source>
</evidence>
<feature type="transmembrane region" description="Helical" evidence="7">
    <location>
        <begin position="16"/>
        <end position="36"/>
    </location>
</feature>
<feature type="domain" description="ABC transmembrane type-1" evidence="8">
    <location>
        <begin position="145"/>
        <end position="337"/>
    </location>
</feature>
<dbReference type="Gene3D" id="1.10.3720.10">
    <property type="entry name" value="MetI-like"/>
    <property type="match status" value="1"/>
</dbReference>
<comment type="subcellular location">
    <subcellularLocation>
        <location evidence="1 7">Cell membrane</location>
        <topology evidence="1 7">Multi-pass membrane protein</topology>
    </subcellularLocation>
</comment>
<dbReference type="RefSeq" id="WP_186642024.1">
    <property type="nucleotide sequence ID" value="NZ_JACOAF010000058.1"/>
</dbReference>
<dbReference type="PANTHER" id="PTHR43386:SF1">
    <property type="entry name" value="D,D-DIPEPTIDE TRANSPORT SYSTEM PERMEASE PROTEIN DDPC-RELATED"/>
    <property type="match status" value="1"/>
</dbReference>
<feature type="transmembrane region" description="Helical" evidence="7">
    <location>
        <begin position="147"/>
        <end position="166"/>
    </location>
</feature>
<feature type="transmembrane region" description="Helical" evidence="7">
    <location>
        <begin position="270"/>
        <end position="295"/>
    </location>
</feature>
<evidence type="ECO:0000256" key="4">
    <source>
        <dbReference type="ARBA" id="ARBA00022692"/>
    </source>
</evidence>
<evidence type="ECO:0000256" key="1">
    <source>
        <dbReference type="ARBA" id="ARBA00004651"/>
    </source>
</evidence>
<comment type="caution">
    <text evidence="9">The sequence shown here is derived from an EMBL/GenBank/DDBJ whole genome shotgun (WGS) entry which is preliminary data.</text>
</comment>
<feature type="transmembrane region" description="Helical" evidence="7">
    <location>
        <begin position="117"/>
        <end position="135"/>
    </location>
</feature>
<sequence length="351" mass="38909">MDKGTPRHTFSLTEKLSITWLILFTAAALISQVFVWQGKQAMASPEQAYLTPFSSLEHPLGTDQLGRDVLFYLFLSCRTAWLIAIPPLLLATGIGVLLGTGAAILGNHGLKVSVINLLLLAFLVLAYLFVFPVLHHYPPFQGYTLLYWVYYGSAAFLVYVVLSLDISARFSFLQKKVAVGVDEGLQKVITIWSSLPKLLLLLILTAFTPFSMLTLLGWICATYWVLPARIARANVLQLKKESYYETAEALGIPFRRVFTYFLLPSLKGPILTTFCFAASGLLGIGSTLAYLGIGIPADVPSWGKMLAVARYSVEAWWLLVFPAFFLLASIFSLQVIGHHFTTRNRAKSVTE</sequence>
<feature type="transmembrane region" description="Helical" evidence="7">
    <location>
        <begin position="80"/>
        <end position="105"/>
    </location>
</feature>
<dbReference type="SUPFAM" id="SSF161098">
    <property type="entry name" value="MetI-like"/>
    <property type="match status" value="1"/>
</dbReference>
<dbReference type="Proteomes" id="UP000659698">
    <property type="component" value="Unassembled WGS sequence"/>
</dbReference>
<evidence type="ECO:0000256" key="6">
    <source>
        <dbReference type="ARBA" id="ARBA00023136"/>
    </source>
</evidence>
<comment type="similarity">
    <text evidence="7">Belongs to the binding-protein-dependent transport system permease family.</text>
</comment>
<feature type="transmembrane region" description="Helical" evidence="7">
    <location>
        <begin position="198"/>
        <end position="226"/>
    </location>
</feature>
<keyword evidence="3" id="KW-1003">Cell membrane</keyword>
<gene>
    <name evidence="9" type="ORF">H7U12_21735</name>
</gene>
<evidence type="ECO:0000256" key="5">
    <source>
        <dbReference type="ARBA" id="ARBA00022989"/>
    </source>
</evidence>
<dbReference type="CDD" id="cd06261">
    <property type="entry name" value="TM_PBP2"/>
    <property type="match status" value="1"/>
</dbReference>
<name>A0ABR6VZM5_9BACT</name>